<comment type="caution">
    <text evidence="1">The sequence shown here is derived from an EMBL/GenBank/DDBJ whole genome shotgun (WGS) entry which is preliminary data.</text>
</comment>
<dbReference type="EMBL" id="JAYWIO010000005">
    <property type="protein sequence ID" value="KAK7259952.1"/>
    <property type="molecule type" value="Genomic_DNA"/>
</dbReference>
<dbReference type="AlphaFoldDB" id="A0AAN9ELU4"/>
<proteinExistence type="predicted"/>
<gene>
    <name evidence="1" type="ORF">RIF29_25587</name>
</gene>
<name>A0AAN9ELU4_CROPI</name>
<keyword evidence="2" id="KW-1185">Reference proteome</keyword>
<accession>A0AAN9ELU4</accession>
<reference evidence="1 2" key="1">
    <citation type="submission" date="2024-01" db="EMBL/GenBank/DDBJ databases">
        <title>The genomes of 5 underutilized Papilionoideae crops provide insights into root nodulation and disease resistanc.</title>
        <authorList>
            <person name="Yuan L."/>
        </authorList>
    </citation>
    <scope>NUCLEOTIDE SEQUENCE [LARGE SCALE GENOMIC DNA]</scope>
    <source>
        <strain evidence="1">ZHUSHIDOU_FW_LH</strain>
        <tissue evidence="1">Leaf</tissue>
    </source>
</reference>
<evidence type="ECO:0000313" key="2">
    <source>
        <dbReference type="Proteomes" id="UP001372338"/>
    </source>
</evidence>
<dbReference type="Proteomes" id="UP001372338">
    <property type="component" value="Unassembled WGS sequence"/>
</dbReference>
<protein>
    <submittedName>
        <fullName evidence="1">Uncharacterized protein</fullName>
    </submittedName>
</protein>
<organism evidence="1 2">
    <name type="scientific">Crotalaria pallida</name>
    <name type="common">Smooth rattlebox</name>
    <name type="synonym">Crotalaria striata</name>
    <dbReference type="NCBI Taxonomy" id="3830"/>
    <lineage>
        <taxon>Eukaryota</taxon>
        <taxon>Viridiplantae</taxon>
        <taxon>Streptophyta</taxon>
        <taxon>Embryophyta</taxon>
        <taxon>Tracheophyta</taxon>
        <taxon>Spermatophyta</taxon>
        <taxon>Magnoliopsida</taxon>
        <taxon>eudicotyledons</taxon>
        <taxon>Gunneridae</taxon>
        <taxon>Pentapetalae</taxon>
        <taxon>rosids</taxon>
        <taxon>fabids</taxon>
        <taxon>Fabales</taxon>
        <taxon>Fabaceae</taxon>
        <taxon>Papilionoideae</taxon>
        <taxon>50 kb inversion clade</taxon>
        <taxon>genistoids sensu lato</taxon>
        <taxon>core genistoids</taxon>
        <taxon>Crotalarieae</taxon>
        <taxon>Crotalaria</taxon>
    </lineage>
</organism>
<sequence length="126" mass="14536">MSSVREDEETVKHALLTCQMVIPVWFASPLTIRIVPENTQSFSDWLLKMLEGSSISGRAMILELVYAIWKARNELCFNGKRTYVLKMLERATGYMLHPPIQIPKQTYQSNDHEQRGNSHFITHVDA</sequence>
<evidence type="ECO:0000313" key="1">
    <source>
        <dbReference type="EMBL" id="KAK7259952.1"/>
    </source>
</evidence>